<reference evidence="3 4" key="1">
    <citation type="journal article" date="2020" name="Nature">
        <title>Isolation of an archaeon at the prokaryote-eukaryote interface.</title>
        <authorList>
            <person name="Imachi H."/>
            <person name="Nobu M.K."/>
            <person name="Nakahara N."/>
            <person name="Morono Y."/>
            <person name="Ogawara M."/>
            <person name="Takaki Y."/>
            <person name="Takano Y."/>
            <person name="Uematsu K."/>
            <person name="Ikuta T."/>
            <person name="Ito M."/>
            <person name="Matsui Y."/>
            <person name="Miyazaki M."/>
            <person name="Murata K."/>
            <person name="Saito Y."/>
            <person name="Sakai S."/>
            <person name="Song C."/>
            <person name="Tasumi E."/>
            <person name="Yamanaka Y."/>
            <person name="Yamaguchi T."/>
            <person name="Kamagata Y."/>
            <person name="Tamaki H."/>
            <person name="Takai K."/>
        </authorList>
    </citation>
    <scope>NUCLEOTIDE SEQUENCE [LARGE SCALE GENOMIC DNA]</scope>
    <source>
        <strain evidence="3 4">MK-D1</strain>
    </source>
</reference>
<dbReference type="EMBL" id="CP042905">
    <property type="protein sequence ID" value="QEE17523.1"/>
    <property type="molecule type" value="Genomic_DNA"/>
</dbReference>
<keyword evidence="4" id="KW-1185">Reference proteome</keyword>
<feature type="transmembrane region" description="Helical" evidence="1">
    <location>
        <begin position="182"/>
        <end position="202"/>
    </location>
</feature>
<evidence type="ECO:0000256" key="1">
    <source>
        <dbReference type="SAM" id="Phobius"/>
    </source>
</evidence>
<dbReference type="PANTHER" id="PTHR31061">
    <property type="entry name" value="LD22376P"/>
    <property type="match status" value="1"/>
</dbReference>
<reference evidence="3 4" key="2">
    <citation type="journal article" date="2024" name="Int. J. Syst. Evol. Microbiol.">
        <title>Promethearchaeum syntrophicum gen. nov., sp. nov., an anaerobic, obligately syntrophic archaeon, the first isolate of the lineage 'Asgard' archaea, and proposal of the new archaeal phylum Promethearchaeota phyl. nov. and kingdom Promethearchaeati regn. nov.</title>
        <authorList>
            <person name="Imachi H."/>
            <person name="Nobu M.K."/>
            <person name="Kato S."/>
            <person name="Takaki Y."/>
            <person name="Miyazaki M."/>
            <person name="Miyata M."/>
            <person name="Ogawara M."/>
            <person name="Saito Y."/>
            <person name="Sakai S."/>
            <person name="Tahara Y.O."/>
            <person name="Takano Y."/>
            <person name="Tasumi E."/>
            <person name="Uematsu K."/>
            <person name="Yoshimura T."/>
            <person name="Itoh T."/>
            <person name="Ohkuma M."/>
            <person name="Takai K."/>
        </authorList>
    </citation>
    <scope>NUCLEOTIDE SEQUENCE [LARGE SCALE GENOMIC DNA]</scope>
    <source>
        <strain evidence="3 4">MK-D1</strain>
    </source>
</reference>
<dbReference type="Proteomes" id="UP000321408">
    <property type="component" value="Chromosome"/>
</dbReference>
<feature type="transmembrane region" description="Helical" evidence="1">
    <location>
        <begin position="50"/>
        <end position="70"/>
    </location>
</feature>
<dbReference type="Pfam" id="PF07786">
    <property type="entry name" value="HGSNAT_cat"/>
    <property type="match status" value="1"/>
</dbReference>
<dbReference type="PANTHER" id="PTHR31061:SF24">
    <property type="entry name" value="LD22376P"/>
    <property type="match status" value="1"/>
</dbReference>
<organism evidence="3 4">
    <name type="scientific">Promethearchaeum syntrophicum</name>
    <dbReference type="NCBI Taxonomy" id="2594042"/>
    <lineage>
        <taxon>Archaea</taxon>
        <taxon>Promethearchaeati</taxon>
        <taxon>Promethearchaeota</taxon>
        <taxon>Promethearchaeia</taxon>
        <taxon>Promethearchaeales</taxon>
        <taxon>Promethearchaeaceae</taxon>
        <taxon>Promethearchaeum</taxon>
    </lineage>
</organism>
<accession>A0A5B9DFF9</accession>
<keyword evidence="1" id="KW-1133">Transmembrane helix</keyword>
<dbReference type="KEGG" id="psyt:DSAG12_03360"/>
<feature type="transmembrane region" description="Helical" evidence="1">
    <location>
        <begin position="20"/>
        <end position="38"/>
    </location>
</feature>
<feature type="transmembrane region" description="Helical" evidence="1">
    <location>
        <begin position="142"/>
        <end position="162"/>
    </location>
</feature>
<gene>
    <name evidence="3" type="ORF">DSAG12_03360</name>
</gene>
<evidence type="ECO:0000313" key="3">
    <source>
        <dbReference type="EMBL" id="QEE17523.1"/>
    </source>
</evidence>
<dbReference type="GeneID" id="41331327"/>
<feature type="transmembrane region" description="Helical" evidence="1">
    <location>
        <begin position="209"/>
        <end position="230"/>
    </location>
</feature>
<feature type="domain" description="Heparan-alpha-glucosaminide N-acetyltransferase catalytic" evidence="2">
    <location>
        <begin position="13"/>
        <end position="210"/>
    </location>
</feature>
<evidence type="ECO:0000313" key="4">
    <source>
        <dbReference type="Proteomes" id="UP000321408"/>
    </source>
</evidence>
<dbReference type="InterPro" id="IPR012429">
    <property type="entry name" value="HGSNAT_cat"/>
</dbReference>
<name>A0A5B9DFF9_9ARCH</name>
<sequence>MERNSEPVLKVERSLAIDVFRGITISAMVFVNIIGIFNNTPSWNKHTSDFGLTYVDLVASFFIFTISLTYHKSFKRRKEKFGSLNTYLQFLRRYGAFIGFGFLGALSYSPSGISFSWGVLQAIGFAGIFTLLFINFRIIVRFIISIYLLIFYQFFSIVELIIDENTIVLSEMILTDSHGGFIGGFGWTILMLMATVIGELFEKKELKKIILFSILFSTVGVILALIFGISKQRVNISYITLSIGLGGILFCILWDIYENNESTNKKSRIFQPQGKNAFALYVFHGILYGFTLLLIPESIGWGIILIVGVVNMLIIWLLACILDRNNIYIII</sequence>
<evidence type="ECO:0000259" key="2">
    <source>
        <dbReference type="Pfam" id="PF07786"/>
    </source>
</evidence>
<proteinExistence type="predicted"/>
<feature type="transmembrane region" description="Helical" evidence="1">
    <location>
        <begin position="91"/>
        <end position="109"/>
    </location>
</feature>
<protein>
    <submittedName>
        <fullName evidence="3">Heparan-alpha-glucosaminide N-acetyltransferase domain-containing protein</fullName>
    </submittedName>
</protein>
<keyword evidence="1" id="KW-0472">Membrane</keyword>
<feature type="transmembrane region" description="Helical" evidence="1">
    <location>
        <begin position="236"/>
        <end position="257"/>
    </location>
</feature>
<dbReference type="RefSeq" id="WP_147664414.1">
    <property type="nucleotide sequence ID" value="NZ_CP042905.2"/>
</dbReference>
<keyword evidence="1" id="KW-0812">Transmembrane</keyword>
<feature type="transmembrane region" description="Helical" evidence="1">
    <location>
        <begin position="115"/>
        <end position="135"/>
    </location>
</feature>
<feature type="transmembrane region" description="Helical" evidence="1">
    <location>
        <begin position="301"/>
        <end position="322"/>
    </location>
</feature>
<feature type="transmembrane region" description="Helical" evidence="1">
    <location>
        <begin position="278"/>
        <end position="295"/>
    </location>
</feature>
<dbReference type="AlphaFoldDB" id="A0A5B9DFF9"/>